<sequence>MPAKDLFHDAVKIALQKDGWIVLRENFRVQVDEEGLALFVDLAAQKLISAEKNGRKIAVEVKNFQEESNIYQFHAALGQYLNYRSGLREVMPDYTMYLAIPLEIHREFFQLKFIQKRIEEHDLKLLVFRPDTEEIVLWRT</sequence>
<evidence type="ECO:0000313" key="1">
    <source>
        <dbReference type="EMBL" id="MBE9118295.1"/>
    </source>
</evidence>
<protein>
    <submittedName>
        <fullName evidence="1">XisH family protein</fullName>
    </submittedName>
</protein>
<dbReference type="InterPro" id="IPR011335">
    <property type="entry name" value="Restrct_endonuc-II-like"/>
</dbReference>
<dbReference type="Proteomes" id="UP000654482">
    <property type="component" value="Unassembled WGS sequence"/>
</dbReference>
<dbReference type="EMBL" id="JADEWZ010000042">
    <property type="protein sequence ID" value="MBE9118295.1"/>
    <property type="molecule type" value="Genomic_DNA"/>
</dbReference>
<evidence type="ECO:0000313" key="2">
    <source>
        <dbReference type="Proteomes" id="UP000654482"/>
    </source>
</evidence>
<dbReference type="RefSeq" id="WP_194031382.1">
    <property type="nucleotide sequence ID" value="NZ_JADEWZ010000042.1"/>
</dbReference>
<accession>A0A8J7DZR1</accession>
<dbReference type="Pfam" id="PF08814">
    <property type="entry name" value="XisH"/>
    <property type="match status" value="1"/>
</dbReference>
<reference evidence="1" key="1">
    <citation type="submission" date="2020-10" db="EMBL/GenBank/DDBJ databases">
        <authorList>
            <person name="Castelo-Branco R."/>
            <person name="Eusebio N."/>
            <person name="Adriana R."/>
            <person name="Vieira A."/>
            <person name="Brugerolle De Fraissinette N."/>
            <person name="Rezende De Castro R."/>
            <person name="Schneider M.P."/>
            <person name="Vasconcelos V."/>
            <person name="Leao P.N."/>
        </authorList>
    </citation>
    <scope>NUCLEOTIDE SEQUENCE</scope>
    <source>
        <strain evidence="1">LEGE 07157</strain>
    </source>
</reference>
<dbReference type="CDD" id="cd22366">
    <property type="entry name" value="XisH-like"/>
    <property type="match status" value="1"/>
</dbReference>
<proteinExistence type="predicted"/>
<keyword evidence="2" id="KW-1185">Reference proteome</keyword>
<dbReference type="InterPro" id="IPR014919">
    <property type="entry name" value="XisH"/>
</dbReference>
<organism evidence="1 2">
    <name type="scientific">Lusitaniella coriacea LEGE 07157</name>
    <dbReference type="NCBI Taxonomy" id="945747"/>
    <lineage>
        <taxon>Bacteria</taxon>
        <taxon>Bacillati</taxon>
        <taxon>Cyanobacteriota</taxon>
        <taxon>Cyanophyceae</taxon>
        <taxon>Spirulinales</taxon>
        <taxon>Lusitaniellaceae</taxon>
        <taxon>Lusitaniella</taxon>
    </lineage>
</organism>
<name>A0A8J7DZR1_9CYAN</name>
<dbReference type="Gene3D" id="3.40.1350.10">
    <property type="match status" value="1"/>
</dbReference>
<dbReference type="SUPFAM" id="SSF52980">
    <property type="entry name" value="Restriction endonuclease-like"/>
    <property type="match status" value="1"/>
</dbReference>
<dbReference type="AlphaFoldDB" id="A0A8J7DZR1"/>
<gene>
    <name evidence="1" type="ORF">IQ249_20595</name>
</gene>
<dbReference type="InterPro" id="IPR011856">
    <property type="entry name" value="tRNA_endonuc-like_dom_sf"/>
</dbReference>
<dbReference type="GO" id="GO:0003676">
    <property type="term" value="F:nucleic acid binding"/>
    <property type="evidence" value="ECO:0007669"/>
    <property type="project" value="InterPro"/>
</dbReference>
<comment type="caution">
    <text evidence="1">The sequence shown here is derived from an EMBL/GenBank/DDBJ whole genome shotgun (WGS) entry which is preliminary data.</text>
</comment>